<feature type="non-terminal residue" evidence="4">
    <location>
        <position position="206"/>
    </location>
</feature>
<organism evidence="4">
    <name type="scientific">marine sediment metagenome</name>
    <dbReference type="NCBI Taxonomy" id="412755"/>
    <lineage>
        <taxon>unclassified sequences</taxon>
        <taxon>metagenomes</taxon>
        <taxon>ecological metagenomes</taxon>
    </lineage>
</organism>
<dbReference type="GO" id="GO:0008168">
    <property type="term" value="F:methyltransferase activity"/>
    <property type="evidence" value="ECO:0007669"/>
    <property type="project" value="InterPro"/>
</dbReference>
<dbReference type="AlphaFoldDB" id="X0T5J4"/>
<dbReference type="NCBIfam" id="TIGR00478">
    <property type="entry name" value="tly"/>
    <property type="match status" value="1"/>
</dbReference>
<dbReference type="PANTHER" id="PTHR32319:SF0">
    <property type="entry name" value="BACTERIAL HEMOLYSIN-LIKE PROTEIN"/>
    <property type="match status" value="1"/>
</dbReference>
<evidence type="ECO:0000259" key="3">
    <source>
        <dbReference type="Pfam" id="PF01728"/>
    </source>
</evidence>
<dbReference type="InterPro" id="IPR002877">
    <property type="entry name" value="RNA_MeTrfase_FtsJ_dom"/>
</dbReference>
<feature type="non-terminal residue" evidence="4">
    <location>
        <position position="1"/>
    </location>
</feature>
<gene>
    <name evidence="4" type="ORF">S01H1_22387</name>
</gene>
<dbReference type="PANTHER" id="PTHR32319">
    <property type="entry name" value="BACTERIAL HEMOLYSIN-LIKE PROTEIN"/>
    <property type="match status" value="1"/>
</dbReference>
<evidence type="ECO:0000256" key="1">
    <source>
        <dbReference type="ARBA" id="ARBA00022884"/>
    </source>
</evidence>
<dbReference type="Gene3D" id="3.40.50.150">
    <property type="entry name" value="Vaccinia Virus protein VP39"/>
    <property type="match status" value="1"/>
</dbReference>
<dbReference type="GO" id="GO:0032259">
    <property type="term" value="P:methylation"/>
    <property type="evidence" value="ECO:0007669"/>
    <property type="project" value="InterPro"/>
</dbReference>
<comment type="caution">
    <text evidence="4">The sequence shown here is derived from an EMBL/GenBank/DDBJ whole genome shotgun (WGS) entry which is preliminary data.</text>
</comment>
<comment type="similarity">
    <text evidence="2">Belongs to the TlyA family.</text>
</comment>
<reference evidence="4" key="1">
    <citation type="journal article" date="2014" name="Front. Microbiol.">
        <title>High frequency of phylogenetically diverse reductive dehalogenase-homologous genes in deep subseafloor sedimentary metagenomes.</title>
        <authorList>
            <person name="Kawai M."/>
            <person name="Futagami T."/>
            <person name="Toyoda A."/>
            <person name="Takaki Y."/>
            <person name="Nishi S."/>
            <person name="Hori S."/>
            <person name="Arai W."/>
            <person name="Tsubouchi T."/>
            <person name="Morono Y."/>
            <person name="Uchiyama I."/>
            <person name="Ito T."/>
            <person name="Fujiyama A."/>
            <person name="Inagaki F."/>
            <person name="Takami H."/>
        </authorList>
    </citation>
    <scope>NUCLEOTIDE SEQUENCE</scope>
    <source>
        <strain evidence="4">Expedition CK06-06</strain>
    </source>
</reference>
<dbReference type="InterPro" id="IPR036986">
    <property type="entry name" value="S4_RNA-bd_sf"/>
</dbReference>
<dbReference type="InterPro" id="IPR047048">
    <property type="entry name" value="TlyA"/>
</dbReference>
<protein>
    <recommendedName>
        <fullName evidence="3">Ribosomal RNA methyltransferase FtsJ domain-containing protein</fullName>
    </recommendedName>
</protein>
<dbReference type="InterPro" id="IPR004538">
    <property type="entry name" value="Hemolysin_A/TlyA"/>
</dbReference>
<accession>X0T5J4</accession>
<dbReference type="Pfam" id="PF01728">
    <property type="entry name" value="FtsJ"/>
    <property type="match status" value="1"/>
</dbReference>
<sequence>DLVMVERGLAGTREAARALILAGKVSLPGSGRARPTAGMMTAADAEIVVEPAPRYVSRGGEKLAHALAAFGIDPSGMTALDVGASTGGFTDCLLGAGARRVYAVDVGRGQLDAKLRRDPRVAVLERVNARYPYELPECADLAVIDVSFISARLVIPAALAHLRPRGCAVVLIKPQFEAGRGEVGKGGVIRDPRMHALVLARFVAWA</sequence>
<feature type="domain" description="Ribosomal RNA methyltransferase FtsJ" evidence="3">
    <location>
        <begin position="55"/>
        <end position="204"/>
    </location>
</feature>
<dbReference type="Gene3D" id="3.10.290.10">
    <property type="entry name" value="RNA-binding S4 domain"/>
    <property type="match status" value="1"/>
</dbReference>
<evidence type="ECO:0000313" key="4">
    <source>
        <dbReference type="EMBL" id="GAF88454.1"/>
    </source>
</evidence>
<dbReference type="SUPFAM" id="SSF53335">
    <property type="entry name" value="S-adenosyl-L-methionine-dependent methyltransferases"/>
    <property type="match status" value="1"/>
</dbReference>
<dbReference type="InterPro" id="IPR029063">
    <property type="entry name" value="SAM-dependent_MTases_sf"/>
</dbReference>
<evidence type="ECO:0000256" key="2">
    <source>
        <dbReference type="ARBA" id="ARBA00029460"/>
    </source>
</evidence>
<dbReference type="EMBL" id="BARS01012626">
    <property type="protein sequence ID" value="GAF88454.1"/>
    <property type="molecule type" value="Genomic_DNA"/>
</dbReference>
<name>X0T5J4_9ZZZZ</name>
<keyword evidence="1" id="KW-0694">RNA-binding</keyword>
<dbReference type="GO" id="GO:0003723">
    <property type="term" value="F:RNA binding"/>
    <property type="evidence" value="ECO:0007669"/>
    <property type="project" value="UniProtKB-KW"/>
</dbReference>
<proteinExistence type="inferred from homology"/>